<evidence type="ECO:0000256" key="1">
    <source>
        <dbReference type="ARBA" id="ARBA00007150"/>
    </source>
</evidence>
<comment type="function">
    <text evidence="7">Catalyzes the transfer of the diacylglyceryl group from phosphatidylglycerol to the sulfhydryl group of the N-terminal cysteine of a prolipoprotein, the first step in the formation of mature lipoproteins.</text>
</comment>
<feature type="binding site" evidence="7">
    <location>
        <position position="141"/>
    </location>
    <ligand>
        <name>a 1,2-diacyl-sn-glycero-3-phospho-(1'-sn-glycerol)</name>
        <dbReference type="ChEBI" id="CHEBI:64716"/>
    </ligand>
</feature>
<keyword evidence="9" id="KW-0328">Glycosyltransferase</keyword>
<dbReference type="Pfam" id="PF01790">
    <property type="entry name" value="LGT"/>
    <property type="match status" value="1"/>
</dbReference>
<dbReference type="RefSeq" id="WP_061681480.1">
    <property type="nucleotide sequence ID" value="NZ_LRAD01000017.1"/>
</dbReference>
<proteinExistence type="inferred from homology"/>
<dbReference type="InterPro" id="IPR001640">
    <property type="entry name" value="Lgt"/>
</dbReference>
<evidence type="ECO:0000256" key="3">
    <source>
        <dbReference type="ARBA" id="ARBA00022679"/>
    </source>
</evidence>
<keyword evidence="3 7" id="KW-0808">Transferase</keyword>
<feature type="region of interest" description="Disordered" evidence="8">
    <location>
        <begin position="266"/>
        <end position="302"/>
    </location>
</feature>
<evidence type="ECO:0000256" key="8">
    <source>
        <dbReference type="SAM" id="MobiDB-lite"/>
    </source>
</evidence>
<dbReference type="UniPathway" id="UPA00664"/>
<gene>
    <name evidence="9" type="primary">lgt_2</name>
    <name evidence="7" type="synonym">lgt</name>
    <name evidence="9" type="ORF">Mlaev_00406</name>
</gene>
<dbReference type="GO" id="GO:0008961">
    <property type="term" value="F:phosphatidylglycerol-prolipoprotein diacylglyceryl transferase activity"/>
    <property type="evidence" value="ECO:0007669"/>
    <property type="project" value="UniProtKB-UniRule"/>
</dbReference>
<keyword evidence="5 7" id="KW-1133">Transmembrane helix</keyword>
<organism evidence="9 10">
    <name type="scientific">Microbacterium laevaniformans</name>
    <dbReference type="NCBI Taxonomy" id="36807"/>
    <lineage>
        <taxon>Bacteria</taxon>
        <taxon>Bacillati</taxon>
        <taxon>Actinomycetota</taxon>
        <taxon>Actinomycetes</taxon>
        <taxon>Micrococcales</taxon>
        <taxon>Microbacteriaceae</taxon>
        <taxon>Microbacterium</taxon>
    </lineage>
</organism>
<dbReference type="HAMAP" id="MF_01147">
    <property type="entry name" value="Lgt"/>
    <property type="match status" value="1"/>
</dbReference>
<comment type="catalytic activity">
    <reaction evidence="7">
        <text>L-cysteinyl-[prolipoprotein] + a 1,2-diacyl-sn-glycero-3-phospho-(1'-sn-glycerol) = an S-1,2-diacyl-sn-glyceryl-L-cysteinyl-[prolipoprotein] + sn-glycerol 1-phosphate + H(+)</text>
        <dbReference type="Rhea" id="RHEA:56712"/>
        <dbReference type="Rhea" id="RHEA-COMP:14679"/>
        <dbReference type="Rhea" id="RHEA-COMP:14680"/>
        <dbReference type="ChEBI" id="CHEBI:15378"/>
        <dbReference type="ChEBI" id="CHEBI:29950"/>
        <dbReference type="ChEBI" id="CHEBI:57685"/>
        <dbReference type="ChEBI" id="CHEBI:64716"/>
        <dbReference type="ChEBI" id="CHEBI:140658"/>
        <dbReference type="EC" id="2.5.1.145"/>
    </reaction>
</comment>
<feature type="transmembrane region" description="Helical" evidence="7">
    <location>
        <begin position="183"/>
        <end position="201"/>
    </location>
</feature>
<comment type="similarity">
    <text evidence="1 7">Belongs to the Lgt family.</text>
</comment>
<accession>A0A150HH10</accession>
<keyword evidence="6 7" id="KW-0472">Membrane</keyword>
<comment type="pathway">
    <text evidence="7">Protein modification; lipoprotein biosynthesis (diacylglyceryl transfer).</text>
</comment>
<sequence length="302" mass="32885">MLPLSIPSPDISGFSLGPFTIRYYALFIITGIVVATWLTSRRLKRRGARGDEAIDIALWAVPFGIIGGRLYHVVTHPTDYSYPGADLLTVLYVWEGGLAIFGAVLFGGVGVYIGCRRTGIRFLSFADALAPGLLIAQAIGRLGNYFNQELFGAPTTLPWGLQIDPASHAFPPGLPADTLFHPLFLYEMLWNLTGAAVILLLERRVALRWGKAFGLYLIIYGTGRAFLESLRIDPTGFVLWGMKINMLTALLVALAGLTLIIVQTRRHPEPEESPFRPGRGPAPVAADESSTAEEPVDPSPQP</sequence>
<evidence type="ECO:0000313" key="9">
    <source>
        <dbReference type="EMBL" id="KXZ61409.1"/>
    </source>
</evidence>
<reference evidence="9 10" key="1">
    <citation type="submission" date="2016-01" db="EMBL/GenBank/DDBJ databases">
        <title>Draft genome sequences of Microbacterium laevaniformans LCDC 91-0039 and the type strain of Microbacterium hominis LCDC 84-209.</title>
        <authorList>
            <person name="Bernier A.-M."/>
            <person name="Bernard K."/>
        </authorList>
    </citation>
    <scope>NUCLEOTIDE SEQUENCE [LARGE SCALE GENOMIC DNA]</scope>
    <source>
        <strain evidence="9 10">LCDC 91-0039</strain>
    </source>
</reference>
<dbReference type="Proteomes" id="UP000075357">
    <property type="component" value="Unassembled WGS sequence"/>
</dbReference>
<dbReference type="PANTHER" id="PTHR30589:SF0">
    <property type="entry name" value="PHOSPHATIDYLGLYCEROL--PROLIPOPROTEIN DIACYLGLYCERYL TRANSFERASE"/>
    <property type="match status" value="1"/>
</dbReference>
<keyword evidence="10" id="KW-1185">Reference proteome</keyword>
<evidence type="ECO:0000313" key="10">
    <source>
        <dbReference type="Proteomes" id="UP000075357"/>
    </source>
</evidence>
<feature type="transmembrane region" description="Helical" evidence="7">
    <location>
        <begin position="91"/>
        <end position="115"/>
    </location>
</feature>
<keyword evidence="2 7" id="KW-1003">Cell membrane</keyword>
<dbReference type="PROSITE" id="PS01311">
    <property type="entry name" value="LGT"/>
    <property type="match status" value="1"/>
</dbReference>
<evidence type="ECO:0000256" key="2">
    <source>
        <dbReference type="ARBA" id="ARBA00022475"/>
    </source>
</evidence>
<dbReference type="GO" id="GO:0042158">
    <property type="term" value="P:lipoprotein biosynthetic process"/>
    <property type="evidence" value="ECO:0007669"/>
    <property type="project" value="UniProtKB-UniRule"/>
</dbReference>
<evidence type="ECO:0000256" key="6">
    <source>
        <dbReference type="ARBA" id="ARBA00023136"/>
    </source>
</evidence>
<dbReference type="PANTHER" id="PTHR30589">
    <property type="entry name" value="PROLIPOPROTEIN DIACYLGLYCERYL TRANSFERASE"/>
    <property type="match status" value="1"/>
</dbReference>
<comment type="subcellular location">
    <subcellularLocation>
        <location evidence="7">Cell membrane</location>
        <topology evidence="7">Multi-pass membrane protein</topology>
    </subcellularLocation>
</comment>
<dbReference type="EMBL" id="LRAD01000017">
    <property type="protein sequence ID" value="KXZ61409.1"/>
    <property type="molecule type" value="Genomic_DNA"/>
</dbReference>
<dbReference type="PATRIC" id="fig|36807.3.peg.423"/>
<feature type="transmembrane region" description="Helical" evidence="7">
    <location>
        <begin position="20"/>
        <end position="40"/>
    </location>
</feature>
<dbReference type="STRING" id="36807.Mlaev_00406"/>
<dbReference type="GO" id="GO:0005886">
    <property type="term" value="C:plasma membrane"/>
    <property type="evidence" value="ECO:0007669"/>
    <property type="project" value="UniProtKB-SubCell"/>
</dbReference>
<dbReference type="AlphaFoldDB" id="A0A150HH10"/>
<feature type="transmembrane region" description="Helical" evidence="7">
    <location>
        <begin position="213"/>
        <end position="232"/>
    </location>
</feature>
<name>A0A150HH10_9MICO</name>
<evidence type="ECO:0000256" key="7">
    <source>
        <dbReference type="HAMAP-Rule" id="MF_01147"/>
    </source>
</evidence>
<comment type="caution">
    <text evidence="9">The sequence shown here is derived from an EMBL/GenBank/DDBJ whole genome shotgun (WGS) entry which is preliminary data.</text>
</comment>
<evidence type="ECO:0000256" key="5">
    <source>
        <dbReference type="ARBA" id="ARBA00022989"/>
    </source>
</evidence>
<dbReference type="EC" id="2.5.1.145" evidence="7"/>
<dbReference type="NCBIfam" id="TIGR00544">
    <property type="entry name" value="lgt"/>
    <property type="match status" value="1"/>
</dbReference>
<feature type="transmembrane region" description="Helical" evidence="7">
    <location>
        <begin position="52"/>
        <end position="71"/>
    </location>
</feature>
<keyword evidence="4 7" id="KW-0812">Transmembrane</keyword>
<keyword evidence="9" id="KW-0449">Lipoprotein</keyword>
<feature type="transmembrane region" description="Helical" evidence="7">
    <location>
        <begin position="244"/>
        <end position="262"/>
    </location>
</feature>
<protein>
    <recommendedName>
        <fullName evidence="7">Phosphatidylglycerol--prolipoprotein diacylglyceryl transferase</fullName>
        <ecNumber evidence="7">2.5.1.145</ecNumber>
    </recommendedName>
</protein>
<feature type="transmembrane region" description="Helical" evidence="7">
    <location>
        <begin position="122"/>
        <end position="140"/>
    </location>
</feature>
<evidence type="ECO:0000256" key="4">
    <source>
        <dbReference type="ARBA" id="ARBA00022692"/>
    </source>
</evidence>